<keyword evidence="1" id="KW-1133">Transmembrane helix</keyword>
<keyword evidence="1" id="KW-0812">Transmembrane</keyword>
<protein>
    <recommendedName>
        <fullName evidence="4">4Fe-4S ferredoxin-type domain-containing protein</fullName>
    </recommendedName>
</protein>
<evidence type="ECO:0000313" key="2">
    <source>
        <dbReference type="EMBL" id="MFC5455227.1"/>
    </source>
</evidence>
<comment type="caution">
    <text evidence="2">The sequence shown here is derived from an EMBL/GenBank/DDBJ whole genome shotgun (WGS) entry which is preliminary data.</text>
</comment>
<keyword evidence="1" id="KW-0472">Membrane</keyword>
<dbReference type="EMBL" id="JBHSMQ010000003">
    <property type="protein sequence ID" value="MFC5455227.1"/>
    <property type="molecule type" value="Genomic_DNA"/>
</dbReference>
<dbReference type="Proteomes" id="UP001596052">
    <property type="component" value="Unassembled WGS sequence"/>
</dbReference>
<proteinExistence type="predicted"/>
<accession>A0ABW0KRJ5</accession>
<organism evidence="2 3">
    <name type="scientific">Prosthecobacter fluviatilis</name>
    <dbReference type="NCBI Taxonomy" id="445931"/>
    <lineage>
        <taxon>Bacteria</taxon>
        <taxon>Pseudomonadati</taxon>
        <taxon>Verrucomicrobiota</taxon>
        <taxon>Verrucomicrobiia</taxon>
        <taxon>Verrucomicrobiales</taxon>
        <taxon>Verrucomicrobiaceae</taxon>
        <taxon>Prosthecobacter</taxon>
    </lineage>
</organism>
<feature type="transmembrane region" description="Helical" evidence="1">
    <location>
        <begin position="65"/>
        <end position="82"/>
    </location>
</feature>
<evidence type="ECO:0000313" key="3">
    <source>
        <dbReference type="Proteomes" id="UP001596052"/>
    </source>
</evidence>
<dbReference type="RefSeq" id="WP_377166101.1">
    <property type="nucleotide sequence ID" value="NZ_JBHSMQ010000003.1"/>
</dbReference>
<evidence type="ECO:0008006" key="4">
    <source>
        <dbReference type="Google" id="ProtNLM"/>
    </source>
</evidence>
<keyword evidence="3" id="KW-1185">Reference proteome</keyword>
<feature type="transmembrane region" description="Helical" evidence="1">
    <location>
        <begin position="31"/>
        <end position="53"/>
    </location>
</feature>
<sequence length="127" mass="14197">MKTMGGDEQAFRRSEEFERSVLSYVAAKIRFLVRGLLLSISVMVLSILLHWLWPVSEWNVSGNMAGLGLGGFFFVALSAFHVKRVKCPLCSRKTELRSRFTGFGGDEETIIICRSCKVQCPTGMVSD</sequence>
<name>A0ABW0KRJ5_9BACT</name>
<evidence type="ECO:0000256" key="1">
    <source>
        <dbReference type="SAM" id="Phobius"/>
    </source>
</evidence>
<gene>
    <name evidence="2" type="ORF">ACFQDI_10200</name>
</gene>
<reference evidence="3" key="1">
    <citation type="journal article" date="2019" name="Int. J. Syst. Evol. Microbiol.">
        <title>The Global Catalogue of Microorganisms (GCM) 10K type strain sequencing project: providing services to taxonomists for standard genome sequencing and annotation.</title>
        <authorList>
            <consortium name="The Broad Institute Genomics Platform"/>
            <consortium name="The Broad Institute Genome Sequencing Center for Infectious Disease"/>
            <person name="Wu L."/>
            <person name="Ma J."/>
        </authorList>
    </citation>
    <scope>NUCLEOTIDE SEQUENCE [LARGE SCALE GENOMIC DNA]</scope>
    <source>
        <strain evidence="3">CGMCC 4.1469</strain>
    </source>
</reference>